<evidence type="ECO:0000313" key="16">
    <source>
        <dbReference type="EMBL" id="ASP38416.1"/>
    </source>
</evidence>
<dbReference type="Proteomes" id="UP000202440">
    <property type="component" value="Chromosome"/>
</dbReference>
<feature type="chain" id="PRO_5012420220" description="TonB-dependent receptor" evidence="13">
    <location>
        <begin position="29"/>
        <end position="714"/>
    </location>
</feature>
<keyword evidence="7 12" id="KW-0798">TonB box</keyword>
<reference evidence="16 17" key="1">
    <citation type="submission" date="2017-07" db="EMBL/GenBank/DDBJ databases">
        <title>Annotated genome sequence of Bacterioplanes sanyensis isolated from Red Sea.</title>
        <authorList>
            <person name="Rehman Z.U."/>
        </authorList>
    </citation>
    <scope>NUCLEOTIDE SEQUENCE [LARGE SCALE GENOMIC DNA]</scope>
    <source>
        <strain evidence="16 17">NV9</strain>
    </source>
</reference>
<evidence type="ECO:0000256" key="13">
    <source>
        <dbReference type="SAM" id="SignalP"/>
    </source>
</evidence>
<evidence type="ECO:0000259" key="15">
    <source>
        <dbReference type="Pfam" id="PF07715"/>
    </source>
</evidence>
<evidence type="ECO:0000256" key="7">
    <source>
        <dbReference type="ARBA" id="ARBA00023077"/>
    </source>
</evidence>
<dbReference type="OrthoDB" id="9764669at2"/>
<evidence type="ECO:0008006" key="18">
    <source>
        <dbReference type="Google" id="ProtNLM"/>
    </source>
</evidence>
<dbReference type="SUPFAM" id="SSF56935">
    <property type="entry name" value="Porins"/>
    <property type="match status" value="1"/>
</dbReference>
<evidence type="ECO:0000256" key="11">
    <source>
        <dbReference type="PROSITE-ProRule" id="PRU01360"/>
    </source>
</evidence>
<dbReference type="InterPro" id="IPR036942">
    <property type="entry name" value="Beta-barrel_TonB_sf"/>
</dbReference>
<dbReference type="InterPro" id="IPR012910">
    <property type="entry name" value="Plug_dom"/>
</dbReference>
<evidence type="ECO:0000256" key="12">
    <source>
        <dbReference type="RuleBase" id="RU003357"/>
    </source>
</evidence>
<evidence type="ECO:0000256" key="2">
    <source>
        <dbReference type="ARBA" id="ARBA00008143"/>
    </source>
</evidence>
<evidence type="ECO:0000256" key="4">
    <source>
        <dbReference type="ARBA" id="ARBA00022452"/>
    </source>
</evidence>
<sequence>MPCNHPPWNRLLTALCLPVLTAVPQAMAEDINHADLETVTVTAGNAPETSIEVADTGFNLNAIDTAEFFNFSKDLQQILNTSPGIIVRQRGALGSDSELSINGLSGNQVRYFLDGIPMEAFGTALRIGDLPVNVAERLDVYKGVVPISLSADALGGAVNIITPAADEDYLNGAVSYGSFNTVRSSFNSQHSQTSSGAFVRLSGFFNHSDNDYEIDNAPVTDELGNVQKSGSVRRFHDAYRSHMLSAKLGLSDRTWADELSLGITTAANRNELQHPTTTVNQVYGQYHSTNRTWLSTLVYKLSDDDFALTGYLLNGQVDESYVNTASRRYQWDGSYTPRSDQLGEVGNRSRLTVTDDLVRANVSGRYHLNDHVSIGSALSMNRTERSGKDSLQPESTLLAGTNQLTKNVFALDSSQTLFNERLRSTLFWKHYYYQAEVSSVRTESFNQRFATSKESGSANGVGLALQYQPWDSTTVKFSREKAYRIAEPNEILGNGQFVLPNPDLKPEQSTNTNIGASYGTLLDSWYLGGELNAFHRDATDFIFYNPSEVIRGRYENLGEVLAKGLELSTTVDYQDSYSAHLNMTYQDITDQTPQDFDGSDNLHRGDRIPNTPYFFSNVRLGWKHHLDNLDQISIYATSRFVKEYYLRWESDGDKDQKDKIPSQTSYDLELEYVLSSIDLSASLTISNITDEALFDNFKIQKPGRAYYAKVRFAY</sequence>
<organism evidence="16 17">
    <name type="scientific">Bacterioplanes sanyensis</name>
    <dbReference type="NCBI Taxonomy" id="1249553"/>
    <lineage>
        <taxon>Bacteria</taxon>
        <taxon>Pseudomonadati</taxon>
        <taxon>Pseudomonadota</taxon>
        <taxon>Gammaproteobacteria</taxon>
        <taxon>Oceanospirillales</taxon>
        <taxon>Oceanospirillaceae</taxon>
        <taxon>Bacterioplanes</taxon>
    </lineage>
</organism>
<dbReference type="AlphaFoldDB" id="A0A222FIJ3"/>
<evidence type="ECO:0000256" key="6">
    <source>
        <dbReference type="ARBA" id="ARBA00022729"/>
    </source>
</evidence>
<comment type="similarity">
    <text evidence="2">Belongs to the TonB-dependent receptor family. Hemoglobin/haptoglobin binding protein subfamily.</text>
</comment>
<evidence type="ECO:0000256" key="1">
    <source>
        <dbReference type="ARBA" id="ARBA00004571"/>
    </source>
</evidence>
<keyword evidence="8 11" id="KW-0472">Membrane</keyword>
<dbReference type="EMBL" id="CP022530">
    <property type="protein sequence ID" value="ASP38416.1"/>
    <property type="molecule type" value="Genomic_DNA"/>
</dbReference>
<dbReference type="RefSeq" id="WP_094059610.1">
    <property type="nucleotide sequence ID" value="NZ_CP022530.1"/>
</dbReference>
<keyword evidence="5 11" id="KW-0812">Transmembrane</keyword>
<dbReference type="Pfam" id="PF07715">
    <property type="entry name" value="Plug"/>
    <property type="match status" value="1"/>
</dbReference>
<dbReference type="GO" id="GO:0044718">
    <property type="term" value="P:siderophore transmembrane transport"/>
    <property type="evidence" value="ECO:0007669"/>
    <property type="project" value="TreeGrafter"/>
</dbReference>
<name>A0A222FIJ3_9GAMM</name>
<dbReference type="GO" id="GO:0015344">
    <property type="term" value="F:siderophore uptake transmembrane transporter activity"/>
    <property type="evidence" value="ECO:0007669"/>
    <property type="project" value="TreeGrafter"/>
</dbReference>
<feature type="domain" description="TonB-dependent receptor-like beta-barrel" evidence="14">
    <location>
        <begin position="243"/>
        <end position="687"/>
    </location>
</feature>
<comment type="subcellular location">
    <subcellularLocation>
        <location evidence="1 11">Cell outer membrane</location>
        <topology evidence="1 11">Multi-pass membrane protein</topology>
    </subcellularLocation>
</comment>
<feature type="domain" description="TonB-dependent receptor plug" evidence="15">
    <location>
        <begin position="56"/>
        <end position="157"/>
    </location>
</feature>
<gene>
    <name evidence="16" type="ORF">CHH28_06900</name>
</gene>
<evidence type="ECO:0000256" key="9">
    <source>
        <dbReference type="ARBA" id="ARBA00023170"/>
    </source>
</evidence>
<evidence type="ECO:0000256" key="8">
    <source>
        <dbReference type="ARBA" id="ARBA00023136"/>
    </source>
</evidence>
<dbReference type="GO" id="GO:0009279">
    <property type="term" value="C:cell outer membrane"/>
    <property type="evidence" value="ECO:0007669"/>
    <property type="project" value="UniProtKB-SubCell"/>
</dbReference>
<dbReference type="Gene3D" id="2.40.170.20">
    <property type="entry name" value="TonB-dependent receptor, beta-barrel domain"/>
    <property type="match status" value="1"/>
</dbReference>
<dbReference type="InterPro" id="IPR000531">
    <property type="entry name" value="Beta-barrel_TonB"/>
</dbReference>
<accession>A0A222FIJ3</accession>
<dbReference type="PANTHER" id="PTHR30069">
    <property type="entry name" value="TONB-DEPENDENT OUTER MEMBRANE RECEPTOR"/>
    <property type="match status" value="1"/>
</dbReference>
<dbReference type="InterPro" id="IPR037066">
    <property type="entry name" value="Plug_dom_sf"/>
</dbReference>
<protein>
    <recommendedName>
        <fullName evidence="18">TonB-dependent receptor</fullName>
    </recommendedName>
</protein>
<evidence type="ECO:0000256" key="5">
    <source>
        <dbReference type="ARBA" id="ARBA00022692"/>
    </source>
</evidence>
<keyword evidence="4 11" id="KW-1134">Transmembrane beta strand</keyword>
<evidence type="ECO:0000256" key="10">
    <source>
        <dbReference type="ARBA" id="ARBA00023237"/>
    </source>
</evidence>
<keyword evidence="6 13" id="KW-0732">Signal</keyword>
<dbReference type="PROSITE" id="PS52016">
    <property type="entry name" value="TONB_DEPENDENT_REC_3"/>
    <property type="match status" value="1"/>
</dbReference>
<evidence type="ECO:0000256" key="3">
    <source>
        <dbReference type="ARBA" id="ARBA00022448"/>
    </source>
</evidence>
<keyword evidence="3 11" id="KW-0813">Transport</keyword>
<keyword evidence="9" id="KW-0675">Receptor</keyword>
<proteinExistence type="inferred from homology"/>
<keyword evidence="10 11" id="KW-0998">Cell outer membrane</keyword>
<evidence type="ECO:0000313" key="17">
    <source>
        <dbReference type="Proteomes" id="UP000202440"/>
    </source>
</evidence>
<keyword evidence="17" id="KW-1185">Reference proteome</keyword>
<feature type="signal peptide" evidence="13">
    <location>
        <begin position="1"/>
        <end position="28"/>
    </location>
</feature>
<dbReference type="PANTHER" id="PTHR30069:SF29">
    <property type="entry name" value="HEMOGLOBIN AND HEMOGLOBIN-HAPTOGLOBIN-BINDING PROTEIN 1-RELATED"/>
    <property type="match status" value="1"/>
</dbReference>
<dbReference type="Pfam" id="PF00593">
    <property type="entry name" value="TonB_dep_Rec_b-barrel"/>
    <property type="match status" value="1"/>
</dbReference>
<evidence type="ECO:0000259" key="14">
    <source>
        <dbReference type="Pfam" id="PF00593"/>
    </source>
</evidence>
<dbReference type="KEGG" id="bsan:CHH28_06900"/>
<dbReference type="Gene3D" id="2.170.130.10">
    <property type="entry name" value="TonB-dependent receptor, plug domain"/>
    <property type="match status" value="1"/>
</dbReference>
<dbReference type="InterPro" id="IPR039426">
    <property type="entry name" value="TonB-dep_rcpt-like"/>
</dbReference>